<evidence type="ECO:0000313" key="14">
    <source>
        <dbReference type="Proteomes" id="UP000526233"/>
    </source>
</evidence>
<evidence type="ECO:0000313" key="13">
    <source>
        <dbReference type="EMBL" id="NNV23698.1"/>
    </source>
</evidence>
<feature type="transmembrane region" description="Helical" evidence="11">
    <location>
        <begin position="12"/>
        <end position="37"/>
    </location>
</feature>
<feature type="transmembrane region" description="Helical" evidence="11">
    <location>
        <begin position="156"/>
        <end position="185"/>
    </location>
</feature>
<keyword evidence="4" id="KW-0597">Phosphoprotein</keyword>
<dbReference type="SUPFAM" id="SSF55874">
    <property type="entry name" value="ATPase domain of HSP90 chaperone/DNA topoisomerase II/histidine kinase"/>
    <property type="match status" value="1"/>
</dbReference>
<dbReference type="Pfam" id="PF02518">
    <property type="entry name" value="HATPase_c"/>
    <property type="match status" value="1"/>
</dbReference>
<dbReference type="EMBL" id="PKQI01000004">
    <property type="protein sequence ID" value="NNV23698.1"/>
    <property type="molecule type" value="Genomic_DNA"/>
</dbReference>
<dbReference type="InterPro" id="IPR036890">
    <property type="entry name" value="HATPase_C_sf"/>
</dbReference>
<dbReference type="GO" id="GO:0000155">
    <property type="term" value="F:phosphorelay sensor kinase activity"/>
    <property type="evidence" value="ECO:0007669"/>
    <property type="project" value="InterPro"/>
</dbReference>
<dbReference type="InterPro" id="IPR003594">
    <property type="entry name" value="HATPase_dom"/>
</dbReference>
<evidence type="ECO:0000256" key="3">
    <source>
        <dbReference type="ARBA" id="ARBA00012438"/>
    </source>
</evidence>
<evidence type="ECO:0000259" key="12">
    <source>
        <dbReference type="PROSITE" id="PS50109"/>
    </source>
</evidence>
<dbReference type="Gene3D" id="1.10.287.130">
    <property type="match status" value="1"/>
</dbReference>
<keyword evidence="10 11" id="KW-0472">Membrane</keyword>
<dbReference type="SMART" id="SM00388">
    <property type="entry name" value="HisKA"/>
    <property type="match status" value="1"/>
</dbReference>
<gene>
    <name evidence="13" type="ORF">EHE22_25340</name>
</gene>
<feature type="domain" description="Histidine kinase" evidence="12">
    <location>
        <begin position="247"/>
        <end position="447"/>
    </location>
</feature>
<organism evidence="13 14">
    <name type="scientific">Brucella pseudogrignonensis</name>
    <dbReference type="NCBI Taxonomy" id="419475"/>
    <lineage>
        <taxon>Bacteria</taxon>
        <taxon>Pseudomonadati</taxon>
        <taxon>Pseudomonadota</taxon>
        <taxon>Alphaproteobacteria</taxon>
        <taxon>Hyphomicrobiales</taxon>
        <taxon>Brucellaceae</taxon>
        <taxon>Brucella/Ochrobactrum group</taxon>
        <taxon>Brucella</taxon>
    </lineage>
</organism>
<name>A0A7Y3WZX1_9HYPH</name>
<dbReference type="InterPro" id="IPR036097">
    <property type="entry name" value="HisK_dim/P_sf"/>
</dbReference>
<evidence type="ECO:0000256" key="11">
    <source>
        <dbReference type="SAM" id="Phobius"/>
    </source>
</evidence>
<comment type="subcellular location">
    <subcellularLocation>
        <location evidence="2">Membrane</location>
        <topology evidence="2">Multi-pass membrane protein</topology>
    </subcellularLocation>
</comment>
<dbReference type="EC" id="2.7.13.3" evidence="3"/>
<dbReference type="PROSITE" id="PS50109">
    <property type="entry name" value="HIS_KIN"/>
    <property type="match status" value="1"/>
</dbReference>
<evidence type="ECO:0000256" key="2">
    <source>
        <dbReference type="ARBA" id="ARBA00004141"/>
    </source>
</evidence>
<dbReference type="SUPFAM" id="SSF47384">
    <property type="entry name" value="Homodimeric domain of signal transducing histidine kinase"/>
    <property type="match status" value="1"/>
</dbReference>
<reference evidence="13 14" key="1">
    <citation type="submission" date="2018-11" db="EMBL/GenBank/DDBJ databases">
        <title>Genome sequencing and analysis.</title>
        <authorList>
            <person name="Huang Y.-T."/>
        </authorList>
    </citation>
    <scope>NUCLEOTIDE SEQUENCE [LARGE SCALE GENOMIC DNA]</scope>
    <source>
        <strain evidence="13 14">SHIN</strain>
    </source>
</reference>
<dbReference type="RefSeq" id="WP_105520276.1">
    <property type="nucleotide sequence ID" value="NZ_CAXURC020000003.1"/>
</dbReference>
<dbReference type="Gene3D" id="3.30.565.10">
    <property type="entry name" value="Histidine kinase-like ATPase, C-terminal domain"/>
    <property type="match status" value="1"/>
</dbReference>
<dbReference type="InterPro" id="IPR004358">
    <property type="entry name" value="Sig_transdc_His_kin-like_C"/>
</dbReference>
<keyword evidence="6 11" id="KW-0812">Transmembrane</keyword>
<keyword evidence="5" id="KW-0808">Transferase</keyword>
<proteinExistence type="predicted"/>
<dbReference type="PANTHER" id="PTHR45436">
    <property type="entry name" value="SENSOR HISTIDINE KINASE YKOH"/>
    <property type="match status" value="1"/>
</dbReference>
<protein>
    <recommendedName>
        <fullName evidence="3">histidine kinase</fullName>
        <ecNumber evidence="3">2.7.13.3</ecNumber>
    </recommendedName>
</protein>
<dbReference type="CDD" id="cd00082">
    <property type="entry name" value="HisKA"/>
    <property type="match status" value="1"/>
</dbReference>
<dbReference type="SMART" id="SM00387">
    <property type="entry name" value="HATPase_c"/>
    <property type="match status" value="1"/>
</dbReference>
<evidence type="ECO:0000256" key="9">
    <source>
        <dbReference type="ARBA" id="ARBA00023012"/>
    </source>
</evidence>
<dbReference type="GeneID" id="93111943"/>
<keyword evidence="9" id="KW-0902">Two-component regulatory system</keyword>
<accession>A0A7Y3WZX1</accession>
<comment type="catalytic activity">
    <reaction evidence="1">
        <text>ATP + protein L-histidine = ADP + protein N-phospho-L-histidine.</text>
        <dbReference type="EC" id="2.7.13.3"/>
    </reaction>
</comment>
<dbReference type="Pfam" id="PF00512">
    <property type="entry name" value="HisKA"/>
    <property type="match status" value="1"/>
</dbReference>
<dbReference type="InterPro" id="IPR003661">
    <property type="entry name" value="HisK_dim/P_dom"/>
</dbReference>
<evidence type="ECO:0000256" key="7">
    <source>
        <dbReference type="ARBA" id="ARBA00022777"/>
    </source>
</evidence>
<evidence type="ECO:0000256" key="5">
    <source>
        <dbReference type="ARBA" id="ARBA00022679"/>
    </source>
</evidence>
<dbReference type="AlphaFoldDB" id="A0A7Y3WZX1"/>
<dbReference type="PRINTS" id="PR00344">
    <property type="entry name" value="BCTRLSENSOR"/>
</dbReference>
<evidence type="ECO:0000256" key="8">
    <source>
        <dbReference type="ARBA" id="ARBA00022989"/>
    </source>
</evidence>
<evidence type="ECO:0000256" key="6">
    <source>
        <dbReference type="ARBA" id="ARBA00022692"/>
    </source>
</evidence>
<keyword evidence="7 13" id="KW-0418">Kinase</keyword>
<dbReference type="GO" id="GO:0005886">
    <property type="term" value="C:plasma membrane"/>
    <property type="evidence" value="ECO:0007669"/>
    <property type="project" value="TreeGrafter"/>
</dbReference>
<keyword evidence="8 11" id="KW-1133">Transmembrane helix</keyword>
<dbReference type="Proteomes" id="UP000526233">
    <property type="component" value="Unassembled WGS sequence"/>
</dbReference>
<dbReference type="InterPro" id="IPR050428">
    <property type="entry name" value="TCS_sensor_his_kinase"/>
</dbReference>
<dbReference type="PANTHER" id="PTHR45436:SF15">
    <property type="entry name" value="SENSOR HISTIDINE KINASE CUSS"/>
    <property type="match status" value="1"/>
</dbReference>
<sequence length="450" mass="48996">MIRFQRNSLRRRLIWQLLLFQAGFLILFVLAFVAYLIGAKDGGALVDPEITEIAARAITRDDAGKLAIVETSELLAMRESAPDLWFVARSDKGEVVQYGPVPALYQDFGDILDRITFADIRDNLNSYFLSAVIRNVKGTAGNLTIMGKGNLLSMTFVVVVLSNLLTIPILGVLALITVFAIPFIVKRGFADISNVAAQAELIDIDSRGMRLSDQGVPAEVRPLVEAINRALRRLDEGYERQQRFILDAAHELRTPVAILQTRIEGMPDSDFRSRVLADAARISALSEQLLDLQRIDKATTTFKPVDLTCLCETVVADLAPIAIAGGYQLALLASDNRSSVMGDEGALQRVLTNLVQNAIQHAGKRGTIWVKASDPGVLEVSDEGNGVPDGERERIFEPFHRVQLTDRGAGLGLNLVKQIVARHHGSVNVGESASGGASFRVTLPVAARHG</sequence>
<comment type="caution">
    <text evidence="13">The sequence shown here is derived from an EMBL/GenBank/DDBJ whole genome shotgun (WGS) entry which is preliminary data.</text>
</comment>
<evidence type="ECO:0000256" key="4">
    <source>
        <dbReference type="ARBA" id="ARBA00022553"/>
    </source>
</evidence>
<dbReference type="InterPro" id="IPR005467">
    <property type="entry name" value="His_kinase_dom"/>
</dbReference>
<evidence type="ECO:0000256" key="10">
    <source>
        <dbReference type="ARBA" id="ARBA00023136"/>
    </source>
</evidence>
<evidence type="ECO:0000256" key="1">
    <source>
        <dbReference type="ARBA" id="ARBA00000085"/>
    </source>
</evidence>